<organism evidence="1 2">
    <name type="scientific">Symbiodinium pilosum</name>
    <name type="common">Dinoflagellate</name>
    <dbReference type="NCBI Taxonomy" id="2952"/>
    <lineage>
        <taxon>Eukaryota</taxon>
        <taxon>Sar</taxon>
        <taxon>Alveolata</taxon>
        <taxon>Dinophyceae</taxon>
        <taxon>Suessiales</taxon>
        <taxon>Symbiodiniaceae</taxon>
        <taxon>Symbiodinium</taxon>
    </lineage>
</organism>
<dbReference type="Proteomes" id="UP000649617">
    <property type="component" value="Unassembled WGS sequence"/>
</dbReference>
<gene>
    <name evidence="1" type="ORF">SPIL2461_LOCUS12071</name>
</gene>
<dbReference type="EMBL" id="CAJNIZ010024228">
    <property type="protein sequence ID" value="CAE7475034.1"/>
    <property type="molecule type" value="Genomic_DNA"/>
</dbReference>
<protein>
    <submittedName>
        <fullName evidence="1">Uncharacterized protein</fullName>
    </submittedName>
</protein>
<accession>A0A812SFU9</accession>
<evidence type="ECO:0000313" key="1">
    <source>
        <dbReference type="EMBL" id="CAE7475034.1"/>
    </source>
</evidence>
<name>A0A812SFU9_SYMPI</name>
<reference evidence="1" key="1">
    <citation type="submission" date="2021-02" db="EMBL/GenBank/DDBJ databases">
        <authorList>
            <person name="Dougan E. K."/>
            <person name="Rhodes N."/>
            <person name="Thang M."/>
            <person name="Chan C."/>
        </authorList>
    </citation>
    <scope>NUCLEOTIDE SEQUENCE</scope>
</reference>
<sequence length="421" mass="46329">MLDISADLVVVAACEFEMPFDKHWLFATSWRPLQSLQSVCPHAAGFHESFAGVQDASGDFLSRKTATFPNALAQRYVELIAPLFPGVVAPASEVTLEQATASVPVRPEASFPRACQDGGGIYSVPDWASPPPGTSDVFKTLRRDLMQLFASTKAPLRLRKQVAEGRAEPLFSESEVVSLRACWGSWFREQGFTQEVDWSVAKGQPYALNALEVLAQALQDRDVSLWPALRDGVPTGVERDIPPSHTFIPVPCSEEETDPEDFRICAGNWPGAEADPSLLEEMVQAELEAGYIEPVDSLDEARLVRNTGKRLWARVADPSTGKRKVSDTSLRFLQFWQTWCLRPQIFRPLALAFFDPSVSLAADACASADKIGVGGWVLFEGQPRAWFSESFRVSDFTSLGLPMKAEANLDLVSYETLAQIG</sequence>
<comment type="caution">
    <text evidence="1">The sequence shown here is derived from an EMBL/GenBank/DDBJ whole genome shotgun (WGS) entry which is preliminary data.</text>
</comment>
<evidence type="ECO:0000313" key="2">
    <source>
        <dbReference type="Proteomes" id="UP000649617"/>
    </source>
</evidence>
<proteinExistence type="predicted"/>
<dbReference type="OrthoDB" id="408131at2759"/>
<feature type="non-terminal residue" evidence="1">
    <location>
        <position position="1"/>
    </location>
</feature>
<keyword evidence="2" id="KW-1185">Reference proteome</keyword>
<dbReference type="AlphaFoldDB" id="A0A812SFU9"/>